<reference evidence="1" key="1">
    <citation type="journal article" date="2014" name="Int. J. Syst. Evol. Microbiol.">
        <title>Complete genome sequence of Corynebacterium casei LMG S-19264T (=DSM 44701T), isolated from a smear-ripened cheese.</title>
        <authorList>
            <consortium name="US DOE Joint Genome Institute (JGI-PGF)"/>
            <person name="Walter F."/>
            <person name="Albersmeier A."/>
            <person name="Kalinowski J."/>
            <person name="Ruckert C."/>
        </authorList>
    </citation>
    <scope>NUCLEOTIDE SEQUENCE</scope>
    <source>
        <strain evidence="1">CGMCC 1.15966</strain>
    </source>
</reference>
<evidence type="ECO:0000313" key="2">
    <source>
        <dbReference type="Proteomes" id="UP000614460"/>
    </source>
</evidence>
<protein>
    <submittedName>
        <fullName evidence="1">Uncharacterized protein</fullName>
    </submittedName>
</protein>
<keyword evidence="2" id="KW-1185">Reference proteome</keyword>
<reference evidence="1" key="2">
    <citation type="submission" date="2020-09" db="EMBL/GenBank/DDBJ databases">
        <authorList>
            <person name="Sun Q."/>
            <person name="Zhou Y."/>
        </authorList>
    </citation>
    <scope>NUCLEOTIDE SEQUENCE</scope>
    <source>
        <strain evidence="1">CGMCC 1.15966</strain>
    </source>
</reference>
<dbReference type="AlphaFoldDB" id="A0A8H9KUZ0"/>
<dbReference type="Proteomes" id="UP000614460">
    <property type="component" value="Unassembled WGS sequence"/>
</dbReference>
<evidence type="ECO:0000313" key="1">
    <source>
        <dbReference type="EMBL" id="GGE15502.1"/>
    </source>
</evidence>
<dbReference type="EMBL" id="BMKM01000002">
    <property type="protein sequence ID" value="GGE15502.1"/>
    <property type="molecule type" value="Genomic_DNA"/>
</dbReference>
<gene>
    <name evidence="1" type="ORF">GCM10011516_11580</name>
</gene>
<name>A0A8H9KUZ0_9SPHI</name>
<accession>A0A8H9KUZ0</accession>
<comment type="caution">
    <text evidence="1">The sequence shown here is derived from an EMBL/GenBank/DDBJ whole genome shotgun (WGS) entry which is preliminary data.</text>
</comment>
<organism evidence="1 2">
    <name type="scientific">Sphingobacterium cellulitidis</name>
    <dbReference type="NCBI Taxonomy" id="1768011"/>
    <lineage>
        <taxon>Bacteria</taxon>
        <taxon>Pseudomonadati</taxon>
        <taxon>Bacteroidota</taxon>
        <taxon>Sphingobacteriia</taxon>
        <taxon>Sphingobacteriales</taxon>
        <taxon>Sphingobacteriaceae</taxon>
        <taxon>Sphingobacterium</taxon>
    </lineage>
</organism>
<sequence>MATVVPFTLRVAPPKGLPASSVTVPEMFFSWAKVAKETISTIRVSKYFLSNVFFIKLKSNVFNERYSWGFIDLIDRFDVN</sequence>
<proteinExistence type="predicted"/>